<evidence type="ECO:0000256" key="2">
    <source>
        <dbReference type="ARBA" id="ARBA00022723"/>
    </source>
</evidence>
<keyword evidence="1" id="KW-0949">S-adenosyl-L-methionine</keyword>
<dbReference type="GeneID" id="5562431"/>
<dbReference type="CDD" id="cd01335">
    <property type="entry name" value="Radical_SAM"/>
    <property type="match status" value="1"/>
</dbReference>
<dbReference type="Proteomes" id="UP000000262">
    <property type="component" value="Chromosome"/>
</dbReference>
<dbReference type="KEGG" id="iho:Igni_0488"/>
<gene>
    <name evidence="6" type="ordered locus">Igni_0488</name>
</gene>
<dbReference type="Gene3D" id="3.20.20.70">
    <property type="entry name" value="Aldolase class I"/>
    <property type="match status" value="1"/>
</dbReference>
<reference evidence="6 7" key="1">
    <citation type="journal article" date="2008" name="Genome Biol.">
        <title>A genomic analysis of the archaeal system Ignicoccus hospitalis-Nanoarchaeum equitans.</title>
        <authorList>
            <person name="Podar M."/>
            <person name="Anderson I."/>
            <person name="Makarova K.S."/>
            <person name="Elkins J.G."/>
            <person name="Ivanova N."/>
            <person name="Wall M.A."/>
            <person name="Lykidis A."/>
            <person name="Mavromatis K."/>
            <person name="Sun H."/>
            <person name="Hudson M.E."/>
            <person name="Chen W."/>
            <person name="Deciu C."/>
            <person name="Hutchison D."/>
            <person name="Eads J.R."/>
            <person name="Anderson A."/>
            <person name="Fernandes F."/>
            <person name="Szeto E."/>
            <person name="Lapidus A."/>
            <person name="Kyrpides N.C."/>
            <person name="Saier M.H.Jr."/>
            <person name="Richardson P.M."/>
            <person name="Rachel R."/>
            <person name="Huber H."/>
            <person name="Eisen J.A."/>
            <person name="Koonin E.V."/>
            <person name="Keller M."/>
            <person name="Stetter K.O."/>
        </authorList>
    </citation>
    <scope>NUCLEOTIDE SEQUENCE [LARGE SCALE GENOMIC DNA]</scope>
    <source>
        <strain evidence="7">KIN4/I / DSM 18386 / JCM 14125</strain>
    </source>
</reference>
<keyword evidence="2" id="KW-0479">Metal-binding</keyword>
<dbReference type="SFLD" id="SFLDS00029">
    <property type="entry name" value="Radical_SAM"/>
    <property type="match status" value="1"/>
</dbReference>
<dbReference type="GO" id="GO:0051536">
    <property type="term" value="F:iron-sulfur cluster binding"/>
    <property type="evidence" value="ECO:0007669"/>
    <property type="project" value="UniProtKB-KW"/>
</dbReference>
<keyword evidence="4" id="KW-0411">Iron-sulfur</keyword>
<organism evidence="6 7">
    <name type="scientific">Ignicoccus hospitalis (strain KIN4/I / DSM 18386 / JCM 14125)</name>
    <dbReference type="NCBI Taxonomy" id="453591"/>
    <lineage>
        <taxon>Archaea</taxon>
        <taxon>Thermoproteota</taxon>
        <taxon>Thermoprotei</taxon>
        <taxon>Desulfurococcales</taxon>
        <taxon>Desulfurococcaceae</taxon>
        <taxon>Ignicoccus</taxon>
    </lineage>
</organism>
<dbReference type="Pfam" id="PF04055">
    <property type="entry name" value="Radical_SAM"/>
    <property type="match status" value="1"/>
</dbReference>
<dbReference type="STRING" id="453591.Igni_0488"/>
<dbReference type="InterPro" id="IPR040085">
    <property type="entry name" value="MJ0674-like"/>
</dbReference>
<dbReference type="PhylomeDB" id="A8A9R9"/>
<dbReference type="GO" id="GO:0003824">
    <property type="term" value="F:catalytic activity"/>
    <property type="evidence" value="ECO:0007669"/>
    <property type="project" value="InterPro"/>
</dbReference>
<evidence type="ECO:0000256" key="1">
    <source>
        <dbReference type="ARBA" id="ARBA00022691"/>
    </source>
</evidence>
<proteinExistence type="predicted"/>
<name>A8A9R9_IGNH4</name>
<feature type="domain" description="Radical SAM core" evidence="5">
    <location>
        <begin position="150"/>
        <end position="307"/>
    </location>
</feature>
<keyword evidence="7" id="KW-1185">Reference proteome</keyword>
<dbReference type="OrthoDB" id="371936at2157"/>
<accession>A8A9R9</accession>
<dbReference type="SUPFAM" id="SSF102114">
    <property type="entry name" value="Radical SAM enzymes"/>
    <property type="match status" value="1"/>
</dbReference>
<keyword evidence="3" id="KW-0408">Iron</keyword>
<dbReference type="GO" id="GO:0046872">
    <property type="term" value="F:metal ion binding"/>
    <property type="evidence" value="ECO:0007669"/>
    <property type="project" value="UniProtKB-KW"/>
</dbReference>
<dbReference type="PANTHER" id="PTHR43075">
    <property type="entry name" value="FORMATE LYASE ACTIVATING ENZYME, PUTATIVE (AFU_ORTHOLOGUE AFUA_2G15630)-RELATED"/>
    <property type="match status" value="1"/>
</dbReference>
<dbReference type="HOGENOM" id="CLU_062674_0_1_2"/>
<evidence type="ECO:0000256" key="4">
    <source>
        <dbReference type="ARBA" id="ARBA00023014"/>
    </source>
</evidence>
<dbReference type="AlphaFoldDB" id="A8A9R9"/>
<dbReference type="InterPro" id="IPR013785">
    <property type="entry name" value="Aldolase_TIM"/>
</dbReference>
<sequence>MSWLLLRPDSVAVWKDPAVNERLSWYKDVMLNRAQAKFLIAKSIAAEARPEELSERELWELHSTLREEFERRWEEAKRGKWFKEVKNNFLDVKVELAKRLLGPPCRLCERRCPVDRRKARGACLVDHKAYVHSAFLHLGEEAPLVPSGTIFYGGCPFKCVFCQNWDISQERPTEAPALGPEELARVQERLRREGARNVNHVGGDPIPSAHIIIESLKYLKVNVPQLWNSNMYMTEELLELLLDIIDIWLPDFKYWDDRCAWRLSGVRRYREVVTRNIYKAAQKGDMIIRHLVMPNHLECDTFPILEWIAENVKDKVLVNIMEQYRPEYLVLKFPQRWPDIARPVSAEEVEAARKRADELGIVWRPVS</sequence>
<dbReference type="InterPro" id="IPR058240">
    <property type="entry name" value="rSAM_sf"/>
</dbReference>
<evidence type="ECO:0000313" key="6">
    <source>
        <dbReference type="EMBL" id="ABU81671.1"/>
    </source>
</evidence>
<dbReference type="RefSeq" id="WP_011998523.1">
    <property type="nucleotide sequence ID" value="NC_009776.1"/>
</dbReference>
<evidence type="ECO:0000259" key="5">
    <source>
        <dbReference type="Pfam" id="PF04055"/>
    </source>
</evidence>
<dbReference type="PANTHER" id="PTHR43075:SF1">
    <property type="entry name" value="FORMATE LYASE ACTIVATING ENZYME, PUTATIVE (AFU_ORTHOLOGUE AFUA_2G15630)-RELATED"/>
    <property type="match status" value="1"/>
</dbReference>
<evidence type="ECO:0000256" key="3">
    <source>
        <dbReference type="ARBA" id="ARBA00023004"/>
    </source>
</evidence>
<evidence type="ECO:0000313" key="7">
    <source>
        <dbReference type="Proteomes" id="UP000000262"/>
    </source>
</evidence>
<dbReference type="InterPro" id="IPR007197">
    <property type="entry name" value="rSAM"/>
</dbReference>
<protein>
    <submittedName>
        <fullName evidence="6">Radical SAM domain protein</fullName>
    </submittedName>
</protein>
<dbReference type="EMBL" id="CP000816">
    <property type="protein sequence ID" value="ABU81671.1"/>
    <property type="molecule type" value="Genomic_DNA"/>
</dbReference>
<dbReference type="eggNOG" id="arCOG00934">
    <property type="taxonomic scope" value="Archaea"/>
</dbReference>
<dbReference type="SFLD" id="SFLDG01099">
    <property type="entry name" value="Uncharacterised_Radical_SAM_Su"/>
    <property type="match status" value="1"/>
</dbReference>